<dbReference type="InterPro" id="IPR032710">
    <property type="entry name" value="NTF2-like_dom_sf"/>
</dbReference>
<reference evidence="2" key="1">
    <citation type="journal article" date="2020" name="mSystems">
        <title>Genome- and Community-Level Interaction Insights into Carbon Utilization and Element Cycling Functions of Hydrothermarchaeota in Hydrothermal Sediment.</title>
        <authorList>
            <person name="Zhou Z."/>
            <person name="Liu Y."/>
            <person name="Xu W."/>
            <person name="Pan J."/>
            <person name="Luo Z.H."/>
            <person name="Li M."/>
        </authorList>
    </citation>
    <scope>NUCLEOTIDE SEQUENCE [LARGE SCALE GENOMIC DNA]</scope>
    <source>
        <strain evidence="2">SpSt-374</strain>
    </source>
</reference>
<comment type="caution">
    <text evidence="2">The sequence shown here is derived from an EMBL/GenBank/DDBJ whole genome shotgun (WGS) entry which is preliminary data.</text>
</comment>
<gene>
    <name evidence="2" type="ORF">ENR15_17435</name>
</gene>
<dbReference type="AlphaFoldDB" id="A0A7C3VQX8"/>
<organism evidence="2">
    <name type="scientific">Planktothricoides sp. SpSt-374</name>
    <dbReference type="NCBI Taxonomy" id="2282167"/>
    <lineage>
        <taxon>Bacteria</taxon>
        <taxon>Bacillati</taxon>
        <taxon>Cyanobacteriota</taxon>
        <taxon>Cyanophyceae</taxon>
        <taxon>Oscillatoriophycideae</taxon>
        <taxon>Oscillatoriales</taxon>
        <taxon>Oscillatoriaceae</taxon>
        <taxon>Planktothricoides</taxon>
    </lineage>
</organism>
<dbReference type="SUPFAM" id="SSF54427">
    <property type="entry name" value="NTF2-like"/>
    <property type="match status" value="1"/>
</dbReference>
<feature type="domain" description="SnoaL-like" evidence="1">
    <location>
        <begin position="28"/>
        <end position="128"/>
    </location>
</feature>
<dbReference type="InterPro" id="IPR037401">
    <property type="entry name" value="SnoaL-like"/>
</dbReference>
<evidence type="ECO:0000259" key="1">
    <source>
        <dbReference type="Pfam" id="PF12680"/>
    </source>
</evidence>
<sequence>MTNHSQTQPRIITMPLTAAEIQEFAVSWYKKLDVHDPLAEYQDLMTDDVEFRFPEATVTGFAGYSDWYNRVISIFFDEVHTVKEATPEINGDEADVKVVVKWEASVWNPPEPSSKRIVLDAYQTWKVKRHPKTGKPAIAIYIVDDLKYYEGSATL</sequence>
<name>A0A7C3VQX8_9CYAN</name>
<proteinExistence type="predicted"/>
<protein>
    <submittedName>
        <fullName evidence="2">Nuclear transport factor 2 family protein</fullName>
    </submittedName>
</protein>
<accession>A0A7C3VQX8</accession>
<dbReference type="Gene3D" id="3.10.450.50">
    <property type="match status" value="1"/>
</dbReference>
<dbReference type="Pfam" id="PF12680">
    <property type="entry name" value="SnoaL_2"/>
    <property type="match status" value="1"/>
</dbReference>
<dbReference type="EMBL" id="DSPX01000179">
    <property type="protein sequence ID" value="HGG02370.1"/>
    <property type="molecule type" value="Genomic_DNA"/>
</dbReference>
<evidence type="ECO:0000313" key="2">
    <source>
        <dbReference type="EMBL" id="HGG02370.1"/>
    </source>
</evidence>